<dbReference type="PROSITE" id="PS50262">
    <property type="entry name" value="G_PROTEIN_RECEP_F1_2"/>
    <property type="match status" value="1"/>
</dbReference>
<keyword evidence="3 10" id="KW-0812">Transmembrane</keyword>
<dbReference type="GO" id="GO:0004930">
    <property type="term" value="F:G protein-coupled receptor activity"/>
    <property type="evidence" value="ECO:0007669"/>
    <property type="project" value="UniProtKB-KW"/>
</dbReference>
<dbReference type="Pfam" id="PF00001">
    <property type="entry name" value="7tm_1"/>
    <property type="match status" value="1"/>
</dbReference>
<reference evidence="12" key="2">
    <citation type="submission" date="2025-09" db="UniProtKB">
        <authorList>
            <consortium name="Ensembl"/>
        </authorList>
    </citation>
    <scope>IDENTIFICATION</scope>
</reference>
<protein>
    <submittedName>
        <fullName evidence="12">Sphingosine-1-phosphate receptor 5</fullName>
    </submittedName>
</protein>
<keyword evidence="2" id="KW-1003">Cell membrane</keyword>
<evidence type="ECO:0000256" key="1">
    <source>
        <dbReference type="ARBA" id="ARBA00004651"/>
    </source>
</evidence>
<evidence type="ECO:0000256" key="8">
    <source>
        <dbReference type="ARBA" id="ARBA00023224"/>
    </source>
</evidence>
<feature type="compositionally biased region" description="Pro residues" evidence="9">
    <location>
        <begin position="394"/>
        <end position="403"/>
    </location>
</feature>
<dbReference type="Gene3D" id="1.20.1070.10">
    <property type="entry name" value="Rhodopsin 7-helix transmembrane proteins"/>
    <property type="match status" value="2"/>
</dbReference>
<keyword evidence="13" id="KW-1185">Reference proteome</keyword>
<dbReference type="AlphaFoldDB" id="A0A663F6M5"/>
<evidence type="ECO:0000259" key="11">
    <source>
        <dbReference type="PROSITE" id="PS50262"/>
    </source>
</evidence>
<evidence type="ECO:0000256" key="3">
    <source>
        <dbReference type="ARBA" id="ARBA00022692"/>
    </source>
</evidence>
<feature type="transmembrane region" description="Helical" evidence="10">
    <location>
        <begin position="40"/>
        <end position="61"/>
    </location>
</feature>
<evidence type="ECO:0000256" key="6">
    <source>
        <dbReference type="ARBA" id="ARBA00023136"/>
    </source>
</evidence>
<evidence type="ECO:0000256" key="5">
    <source>
        <dbReference type="ARBA" id="ARBA00023040"/>
    </source>
</evidence>
<keyword evidence="5" id="KW-0297">G-protein coupled receptor</keyword>
<dbReference type="SUPFAM" id="SSF81321">
    <property type="entry name" value="Family A G protein-coupled receptor-like"/>
    <property type="match status" value="2"/>
</dbReference>
<dbReference type="InterPro" id="IPR000276">
    <property type="entry name" value="GPCR_Rhodpsn"/>
</dbReference>
<evidence type="ECO:0000256" key="4">
    <source>
        <dbReference type="ARBA" id="ARBA00022989"/>
    </source>
</evidence>
<feature type="compositionally biased region" description="Pro residues" evidence="9">
    <location>
        <begin position="273"/>
        <end position="283"/>
    </location>
</feature>
<dbReference type="GeneTree" id="ENSGT01050000244887"/>
<keyword evidence="7" id="KW-0675">Receptor</keyword>
<dbReference type="InterPro" id="IPR017452">
    <property type="entry name" value="GPCR_Rhodpsn_7TM"/>
</dbReference>
<evidence type="ECO:0000256" key="7">
    <source>
        <dbReference type="ARBA" id="ARBA00023170"/>
    </source>
</evidence>
<feature type="compositionally biased region" description="Pro residues" evidence="9">
    <location>
        <begin position="243"/>
        <end position="259"/>
    </location>
</feature>
<reference evidence="12" key="1">
    <citation type="submission" date="2025-08" db="UniProtKB">
        <authorList>
            <consortium name="Ensembl"/>
        </authorList>
    </citation>
    <scope>IDENTIFICATION</scope>
</reference>
<name>A0A663F6M5_AQUCH</name>
<keyword evidence="4 10" id="KW-1133">Transmembrane helix</keyword>
<accession>A0A663F6M5</accession>
<evidence type="ECO:0000313" key="13">
    <source>
        <dbReference type="Proteomes" id="UP000472275"/>
    </source>
</evidence>
<feature type="region of interest" description="Disordered" evidence="9">
    <location>
        <begin position="190"/>
        <end position="316"/>
    </location>
</feature>
<dbReference type="PANTHER" id="PTHR22750">
    <property type="entry name" value="G-PROTEIN COUPLED RECEPTOR"/>
    <property type="match status" value="1"/>
</dbReference>
<keyword evidence="8" id="KW-0807">Transducer</keyword>
<evidence type="ECO:0000256" key="2">
    <source>
        <dbReference type="ARBA" id="ARBA00022475"/>
    </source>
</evidence>
<feature type="transmembrane region" description="Helical" evidence="10">
    <location>
        <begin position="115"/>
        <end position="135"/>
    </location>
</feature>
<evidence type="ECO:0000256" key="10">
    <source>
        <dbReference type="SAM" id="Phobius"/>
    </source>
</evidence>
<feature type="transmembrane region" description="Helical" evidence="10">
    <location>
        <begin position="73"/>
        <end position="94"/>
    </location>
</feature>
<keyword evidence="6 10" id="KW-0472">Membrane</keyword>
<dbReference type="Ensembl" id="ENSACCT00020020345.1">
    <property type="protein sequence ID" value="ENSACCP00020019486.1"/>
    <property type="gene ID" value="ENSACCG00020013384.1"/>
</dbReference>
<proteinExistence type="predicted"/>
<feature type="compositionally biased region" description="Pro residues" evidence="9">
    <location>
        <begin position="366"/>
        <end position="382"/>
    </location>
</feature>
<dbReference type="Proteomes" id="UP000472275">
    <property type="component" value="Unassembled WGS sequence"/>
</dbReference>
<organism evidence="12 13">
    <name type="scientific">Aquila chrysaetos chrysaetos</name>
    <dbReference type="NCBI Taxonomy" id="223781"/>
    <lineage>
        <taxon>Eukaryota</taxon>
        <taxon>Metazoa</taxon>
        <taxon>Chordata</taxon>
        <taxon>Craniata</taxon>
        <taxon>Vertebrata</taxon>
        <taxon>Euteleostomi</taxon>
        <taxon>Archelosauria</taxon>
        <taxon>Archosauria</taxon>
        <taxon>Dinosauria</taxon>
        <taxon>Saurischia</taxon>
        <taxon>Theropoda</taxon>
        <taxon>Coelurosauria</taxon>
        <taxon>Aves</taxon>
        <taxon>Neognathae</taxon>
        <taxon>Neoaves</taxon>
        <taxon>Telluraves</taxon>
        <taxon>Accipitrimorphae</taxon>
        <taxon>Accipitriformes</taxon>
        <taxon>Accipitridae</taxon>
        <taxon>Accipitrinae</taxon>
        <taxon>Aquila</taxon>
    </lineage>
</organism>
<comment type="subcellular location">
    <subcellularLocation>
        <location evidence="1">Cell membrane</location>
        <topology evidence="1">Multi-pass membrane protein</topology>
    </subcellularLocation>
</comment>
<feature type="domain" description="G-protein coupled receptors family 1 profile" evidence="11">
    <location>
        <begin position="40"/>
        <end position="168"/>
    </location>
</feature>
<feature type="compositionally biased region" description="Gly residues" evidence="9">
    <location>
        <begin position="286"/>
        <end position="298"/>
    </location>
</feature>
<dbReference type="GO" id="GO:0005886">
    <property type="term" value="C:plasma membrane"/>
    <property type="evidence" value="ECO:0007669"/>
    <property type="project" value="UniProtKB-SubCell"/>
</dbReference>
<evidence type="ECO:0000256" key="9">
    <source>
        <dbReference type="SAM" id="MobiDB-lite"/>
    </source>
</evidence>
<dbReference type="PRINTS" id="PR00237">
    <property type="entry name" value="GPCRRHODOPSN"/>
</dbReference>
<evidence type="ECO:0000313" key="12">
    <source>
        <dbReference type="Ensembl" id="ENSACCP00020019486.1"/>
    </source>
</evidence>
<feature type="region of interest" description="Disordered" evidence="9">
    <location>
        <begin position="366"/>
        <end position="403"/>
    </location>
</feature>
<sequence length="403" mass="42658">HPRGTLRGARLQDAVLALHYNYTGKLHAGRYRGGLRPETLLFLLVCGFIVVENLVVLVTIWRTKKLHSPMFYLLGNLTLSDLLAGVAYTANIVLSGANTFRLRPSPKSPALLKTVTVVVGTFIACWSPLFLLLLLDAWCCPRACAVLYHADYFLGLAMANSLLNPLIYTGTSREMCRAVLRLLRGGGCRRRRGGGTDASSPRRDSYSGGGGRGGAAVTSRGGGRGRRRDSYRGGGSARCLVTPPRPPPRPPPLFPPPPPPDDDRGRVHGRVRPPGPPRTPGTPPREGGGWGGGVGGVLGACRSSAPPPPAKLGGGGHGVCKGKGRGGCWGSPPPRVPQCPRWVPGMIWGGLTPSLKPPPPHFPLPQFPQWVPPPPRPSPVPQFPQHVLGLIGGVPPPPPVSPA</sequence>